<evidence type="ECO:0000256" key="1">
    <source>
        <dbReference type="SAM" id="MobiDB-lite"/>
    </source>
</evidence>
<feature type="compositionally biased region" description="Basic and acidic residues" evidence="1">
    <location>
        <begin position="116"/>
        <end position="128"/>
    </location>
</feature>
<evidence type="ECO:0000313" key="3">
    <source>
        <dbReference type="Proteomes" id="UP000633509"/>
    </source>
</evidence>
<accession>A0ABR9MLV3</accession>
<keyword evidence="3" id="KW-1185">Reference proteome</keyword>
<comment type="caution">
    <text evidence="2">The sequence shown here is derived from an EMBL/GenBank/DDBJ whole genome shotgun (WGS) entry which is preliminary data.</text>
</comment>
<dbReference type="SUPFAM" id="SSF48452">
    <property type="entry name" value="TPR-like"/>
    <property type="match status" value="1"/>
</dbReference>
<name>A0ABR9MLV3_9ACTN</name>
<proteinExistence type="predicted"/>
<sequence length="137" mass="14984">MRRHEQRAHAASELTLLGNTLYTQGDMLGAVIAYRRAARLAAPAMRAVVGLVLGLVLAELGDLRAAQRVLRRAARAEDQIIADRARRTLAVITSDRLFSPPENLVRAPDIELLDRLARETTPADDRPEPGTPSNGRS</sequence>
<dbReference type="EMBL" id="JADBEK010000001">
    <property type="protein sequence ID" value="MBE1593321.1"/>
    <property type="molecule type" value="Genomic_DNA"/>
</dbReference>
<reference evidence="2 3" key="1">
    <citation type="submission" date="2020-10" db="EMBL/GenBank/DDBJ databases">
        <title>Sequencing the genomes of 1000 actinobacteria strains.</title>
        <authorList>
            <person name="Klenk H.-P."/>
        </authorList>
    </citation>
    <scope>NUCLEOTIDE SEQUENCE [LARGE SCALE GENOMIC DNA]</scope>
    <source>
        <strain evidence="2 3">DSM 43173</strain>
    </source>
</reference>
<dbReference type="InterPro" id="IPR011990">
    <property type="entry name" value="TPR-like_helical_dom_sf"/>
</dbReference>
<protein>
    <submittedName>
        <fullName evidence="2">Tetratricopeptide (TPR) repeat protein</fullName>
    </submittedName>
</protein>
<dbReference type="Proteomes" id="UP000633509">
    <property type="component" value="Unassembled WGS sequence"/>
</dbReference>
<gene>
    <name evidence="2" type="ORF">H4W80_011579</name>
</gene>
<organism evidence="2 3">
    <name type="scientific">Nonomuraea angiospora</name>
    <dbReference type="NCBI Taxonomy" id="46172"/>
    <lineage>
        <taxon>Bacteria</taxon>
        <taxon>Bacillati</taxon>
        <taxon>Actinomycetota</taxon>
        <taxon>Actinomycetes</taxon>
        <taxon>Streptosporangiales</taxon>
        <taxon>Streptosporangiaceae</taxon>
        <taxon>Nonomuraea</taxon>
    </lineage>
</organism>
<feature type="region of interest" description="Disordered" evidence="1">
    <location>
        <begin position="116"/>
        <end position="137"/>
    </location>
</feature>
<dbReference type="RefSeq" id="WP_192792695.1">
    <property type="nucleotide sequence ID" value="NZ_JADBEK010000001.1"/>
</dbReference>
<dbReference type="Gene3D" id="1.25.40.10">
    <property type="entry name" value="Tetratricopeptide repeat domain"/>
    <property type="match status" value="1"/>
</dbReference>
<evidence type="ECO:0000313" key="2">
    <source>
        <dbReference type="EMBL" id="MBE1593321.1"/>
    </source>
</evidence>